<evidence type="ECO:0000313" key="2">
    <source>
        <dbReference type="EMBL" id="MDH6180594.1"/>
    </source>
</evidence>
<protein>
    <submittedName>
        <fullName evidence="2">Uncharacterized protein</fullName>
    </submittedName>
</protein>
<dbReference type="Proteomes" id="UP001160142">
    <property type="component" value="Unassembled WGS sequence"/>
</dbReference>
<organism evidence="2 3">
    <name type="scientific">Antiquaquibacter oligotrophicus</name>
    <dbReference type="NCBI Taxonomy" id="2880260"/>
    <lineage>
        <taxon>Bacteria</taxon>
        <taxon>Bacillati</taxon>
        <taxon>Actinomycetota</taxon>
        <taxon>Actinomycetes</taxon>
        <taxon>Micrococcales</taxon>
        <taxon>Microbacteriaceae</taxon>
        <taxon>Antiquaquibacter</taxon>
    </lineage>
</organism>
<feature type="region of interest" description="Disordered" evidence="1">
    <location>
        <begin position="40"/>
        <end position="63"/>
    </location>
</feature>
<gene>
    <name evidence="2" type="ORF">M2152_000776</name>
</gene>
<sequence>MRTVDRRQVAEAGDGLHRLEPTAGRLTGCVDPLHCLPRFTPQDLPSPKLGKHASEKVDYVRQT</sequence>
<proteinExistence type="predicted"/>
<feature type="compositionally biased region" description="Basic and acidic residues" evidence="1">
    <location>
        <begin position="52"/>
        <end position="63"/>
    </location>
</feature>
<dbReference type="EMBL" id="JARXVQ010000001">
    <property type="protein sequence ID" value="MDH6180594.1"/>
    <property type="molecule type" value="Genomic_DNA"/>
</dbReference>
<evidence type="ECO:0000256" key="1">
    <source>
        <dbReference type="SAM" id="MobiDB-lite"/>
    </source>
</evidence>
<evidence type="ECO:0000313" key="3">
    <source>
        <dbReference type="Proteomes" id="UP001160142"/>
    </source>
</evidence>
<reference evidence="2 3" key="1">
    <citation type="submission" date="2023-04" db="EMBL/GenBank/DDBJ databases">
        <title>Genome Encyclopedia of Bacteria and Archaea VI: Functional Genomics of Type Strains.</title>
        <authorList>
            <person name="Whitman W."/>
        </authorList>
    </citation>
    <scope>NUCLEOTIDE SEQUENCE [LARGE SCALE GENOMIC DNA]</scope>
    <source>
        <strain evidence="2 3">SG_E_30_P1</strain>
    </source>
</reference>
<keyword evidence="3" id="KW-1185">Reference proteome</keyword>
<accession>A0ABT6KN62</accession>
<name>A0ABT6KN62_9MICO</name>
<comment type="caution">
    <text evidence="2">The sequence shown here is derived from an EMBL/GenBank/DDBJ whole genome shotgun (WGS) entry which is preliminary data.</text>
</comment>